<dbReference type="EMBL" id="MU839007">
    <property type="protein sequence ID" value="KAK1767862.1"/>
    <property type="molecule type" value="Genomic_DNA"/>
</dbReference>
<organism evidence="1 2">
    <name type="scientific">Phialemonium atrogriseum</name>
    <dbReference type="NCBI Taxonomy" id="1093897"/>
    <lineage>
        <taxon>Eukaryota</taxon>
        <taxon>Fungi</taxon>
        <taxon>Dikarya</taxon>
        <taxon>Ascomycota</taxon>
        <taxon>Pezizomycotina</taxon>
        <taxon>Sordariomycetes</taxon>
        <taxon>Sordariomycetidae</taxon>
        <taxon>Cephalothecales</taxon>
        <taxon>Cephalothecaceae</taxon>
        <taxon>Phialemonium</taxon>
    </lineage>
</organism>
<dbReference type="Proteomes" id="UP001244011">
    <property type="component" value="Unassembled WGS sequence"/>
</dbReference>
<name>A0AAJ0FHL8_9PEZI</name>
<gene>
    <name evidence="1" type="ORF">QBC33DRAFT_61077</name>
</gene>
<keyword evidence="2" id="KW-1185">Reference proteome</keyword>
<reference evidence="1" key="1">
    <citation type="submission" date="2023-06" db="EMBL/GenBank/DDBJ databases">
        <title>Genome-scale phylogeny and comparative genomics of the fungal order Sordariales.</title>
        <authorList>
            <consortium name="Lawrence Berkeley National Laboratory"/>
            <person name="Hensen N."/>
            <person name="Bonometti L."/>
            <person name="Westerberg I."/>
            <person name="Brannstrom I.O."/>
            <person name="Guillou S."/>
            <person name="Cros-Aarteil S."/>
            <person name="Calhoun S."/>
            <person name="Haridas S."/>
            <person name="Kuo A."/>
            <person name="Mondo S."/>
            <person name="Pangilinan J."/>
            <person name="Riley R."/>
            <person name="Labutti K."/>
            <person name="Andreopoulos B."/>
            <person name="Lipzen A."/>
            <person name="Chen C."/>
            <person name="Yanf M."/>
            <person name="Daum C."/>
            <person name="Ng V."/>
            <person name="Clum A."/>
            <person name="Steindorff A."/>
            <person name="Ohm R."/>
            <person name="Martin F."/>
            <person name="Silar P."/>
            <person name="Natvig D."/>
            <person name="Lalanne C."/>
            <person name="Gautier V."/>
            <person name="Ament-Velasquez S.L."/>
            <person name="Kruys A."/>
            <person name="Hutchinson M.I."/>
            <person name="Powell A.J."/>
            <person name="Barry K."/>
            <person name="Miller A.N."/>
            <person name="Grigoriev I.V."/>
            <person name="Debuchy R."/>
            <person name="Gladieux P."/>
            <person name="Thoren M.H."/>
            <person name="Johannesson H."/>
        </authorList>
    </citation>
    <scope>NUCLEOTIDE SEQUENCE</scope>
    <source>
        <strain evidence="1">8032-3</strain>
    </source>
</reference>
<evidence type="ECO:0000313" key="2">
    <source>
        <dbReference type="Proteomes" id="UP001244011"/>
    </source>
</evidence>
<proteinExistence type="predicted"/>
<sequence length="149" mass="16584">MDGYPPSIFRLVPDEELLAPLIEAFARACLQIPSLKVASLSTTIVVPLENWKTAGLTDHRSGASGLPLPALHFTGSFSWNLLFGMTWSDGDWSSTRNIGSRMNISAIYLEVLDGKGMERYGKGLVEKHVDYWDTIQKPQLLEDYRRVAG</sequence>
<comment type="caution">
    <text evidence="1">The sequence shown here is derived from an EMBL/GenBank/DDBJ whole genome shotgun (WGS) entry which is preliminary data.</text>
</comment>
<protein>
    <submittedName>
        <fullName evidence="1">Uncharacterized protein</fullName>
    </submittedName>
</protein>
<dbReference type="AlphaFoldDB" id="A0AAJ0FHL8"/>
<dbReference type="GeneID" id="85315614"/>
<dbReference type="RefSeq" id="XP_060284075.1">
    <property type="nucleotide sequence ID" value="XM_060432427.1"/>
</dbReference>
<accession>A0AAJ0FHL8</accession>
<evidence type="ECO:0000313" key="1">
    <source>
        <dbReference type="EMBL" id="KAK1767862.1"/>
    </source>
</evidence>